<dbReference type="PANTHER" id="PTHR33987">
    <property type="entry name" value="CALCINEURIN-LIKE METALLO-PHOSPHOESTERASE SUPERFAMILY PROTEIN"/>
    <property type="match status" value="1"/>
</dbReference>
<name>C7RUI8_ACCRE</name>
<reference evidence="2" key="2">
    <citation type="submission" date="2009-09" db="EMBL/GenBank/DDBJ databases">
        <title>Complete sequence of chromosome of Candidatus Accumulibacter phosphatis clade IIA str. UW-1.</title>
        <authorList>
            <consortium name="US DOE Joint Genome Institute"/>
            <person name="Martin H.G."/>
            <person name="Ivanova N."/>
            <person name="Kunin V."/>
            <person name="Warnecke F."/>
            <person name="Barry K."/>
            <person name="He S."/>
            <person name="Salamov A."/>
            <person name="Szeto E."/>
            <person name="Dalin E."/>
            <person name="Pangilinan J.L."/>
            <person name="Lapidus A."/>
            <person name="Lowry S."/>
            <person name="Kyrpides N.C."/>
            <person name="McMahon K.D."/>
            <person name="Hugenholtz P."/>
        </authorList>
    </citation>
    <scope>NUCLEOTIDE SEQUENCE [LARGE SCALE GENOMIC DNA]</scope>
    <source>
        <strain evidence="2">UW-1</strain>
    </source>
</reference>
<dbReference type="KEGG" id="app:CAP2UW1_1733"/>
<dbReference type="Gene3D" id="3.60.21.70">
    <property type="entry name" value="PhoD-like phosphatase"/>
    <property type="match status" value="1"/>
</dbReference>
<dbReference type="PANTHER" id="PTHR33987:SF1">
    <property type="entry name" value="CALCINEURIN-LIKE METALLO-PHOSPHOESTERASE SUPERFAMILY PROTEIN"/>
    <property type="match status" value="1"/>
</dbReference>
<dbReference type="Pfam" id="PF09423">
    <property type="entry name" value="PhoD"/>
    <property type="match status" value="1"/>
</dbReference>
<evidence type="ECO:0000259" key="1">
    <source>
        <dbReference type="Pfam" id="PF09423"/>
    </source>
</evidence>
<feature type="domain" description="PhoD-like phosphatase metallophosphatase" evidence="1">
    <location>
        <begin position="4"/>
        <end position="294"/>
    </location>
</feature>
<dbReference type="InterPro" id="IPR029052">
    <property type="entry name" value="Metallo-depent_PP-like"/>
</dbReference>
<dbReference type="eggNOG" id="COG3540">
    <property type="taxonomic scope" value="Bacteria"/>
</dbReference>
<gene>
    <name evidence="2" type="ordered locus">CAP2UW1_1733</name>
</gene>
<dbReference type="HOGENOM" id="CLU_833208_0_0_4"/>
<proteinExistence type="predicted"/>
<dbReference type="EMBL" id="CP001715">
    <property type="protein sequence ID" value="ACV35040.1"/>
    <property type="molecule type" value="Genomic_DNA"/>
</dbReference>
<dbReference type="InterPro" id="IPR018946">
    <property type="entry name" value="PhoD-like_MPP"/>
</dbReference>
<reference evidence="2" key="1">
    <citation type="submission" date="2009-08" db="EMBL/GenBank/DDBJ databases">
        <authorList>
            <consortium name="US DOE Joint Genome Institute"/>
            <person name="Lucas S."/>
            <person name="Copeland A."/>
            <person name="Lapidus A."/>
            <person name="Glavina del Rio T."/>
            <person name="Dalin E."/>
            <person name="Tice H."/>
            <person name="Bruce D."/>
            <person name="Barry K."/>
            <person name="Pitluck S."/>
            <person name="Lowry S."/>
            <person name="Larimer F."/>
            <person name="Land M."/>
            <person name="Hauser L."/>
            <person name="Kyrpides N."/>
            <person name="Ivanova N."/>
            <person name="McMahon K.D."/>
            <person name="Hugenholtz P."/>
        </authorList>
    </citation>
    <scope>NUCLEOTIDE SEQUENCE</scope>
    <source>
        <strain evidence="2">UW-1</strain>
    </source>
</reference>
<organism evidence="2">
    <name type="scientific">Accumulibacter regalis</name>
    <dbReference type="NCBI Taxonomy" id="522306"/>
    <lineage>
        <taxon>Bacteria</taxon>
        <taxon>Pseudomonadati</taxon>
        <taxon>Pseudomonadota</taxon>
        <taxon>Betaproteobacteria</taxon>
        <taxon>Candidatus Accumulibacter</taxon>
    </lineage>
</organism>
<dbReference type="InterPro" id="IPR038607">
    <property type="entry name" value="PhoD-like_sf"/>
</dbReference>
<dbReference type="AlphaFoldDB" id="C7RUI8"/>
<evidence type="ECO:0000313" key="2">
    <source>
        <dbReference type="EMBL" id="ACV35040.1"/>
    </source>
</evidence>
<dbReference type="STRING" id="522306.CAP2UW1_1733"/>
<sequence>MRIAFTSCFDVLDDPEQVVWDRVAAQRPDVMLLLGDSIYMDFGVNLPLLGVHSTHPLGKPRKWDEAKFAQEMYSRYRAQSEVNSFRSLVGSVGIIGAIWDDHDFAWNDSWGAGFDEDVVPRNKKLIARTLHLQFRDWLQKRPLVEYPAIPSMDSLLSTEDRGIEYSFSIGPVLFLMLDGRYYREKQREVPSPYPEIHPGEPLATMLGEAQKGWLAQTINDQDGLSVICSGSTLTDRNVNGADSWDRYTDFEWLLGQEFEQTVVLSGDIHDIRLKKHKKTGGGNLWEFTASGAARPGKFHGASGNFGIVDVDGRSITVQLFDEDGLRSKKVIDF</sequence>
<protein>
    <submittedName>
        <fullName evidence="2">Phosphodiesterase/alkaline phosphatase D-like protein</fullName>
    </submittedName>
</protein>
<accession>C7RUI8</accession>
<dbReference type="SUPFAM" id="SSF56300">
    <property type="entry name" value="Metallo-dependent phosphatases"/>
    <property type="match status" value="1"/>
</dbReference>